<evidence type="ECO:0000256" key="7">
    <source>
        <dbReference type="HAMAP-Rule" id="MF_00201"/>
    </source>
</evidence>
<dbReference type="Pfam" id="PF11967">
    <property type="entry name" value="RecO_N"/>
    <property type="match status" value="1"/>
</dbReference>
<keyword evidence="10" id="KW-1185">Reference proteome</keyword>
<dbReference type="PANTHER" id="PTHR33991:SF1">
    <property type="entry name" value="DNA REPAIR PROTEIN RECO"/>
    <property type="match status" value="1"/>
</dbReference>
<name>A0A212QPF4_9PROT</name>
<dbReference type="HAMAP" id="MF_00201">
    <property type="entry name" value="RecO"/>
    <property type="match status" value="1"/>
</dbReference>
<evidence type="ECO:0000256" key="5">
    <source>
        <dbReference type="ARBA" id="ARBA00023204"/>
    </source>
</evidence>
<evidence type="ECO:0000256" key="1">
    <source>
        <dbReference type="ARBA" id="ARBA00007452"/>
    </source>
</evidence>
<dbReference type="GO" id="GO:0043590">
    <property type="term" value="C:bacterial nucleoid"/>
    <property type="evidence" value="ECO:0007669"/>
    <property type="project" value="TreeGrafter"/>
</dbReference>
<evidence type="ECO:0000313" key="9">
    <source>
        <dbReference type="EMBL" id="SNB61310.1"/>
    </source>
</evidence>
<reference evidence="9 10" key="1">
    <citation type="submission" date="2017-06" db="EMBL/GenBank/DDBJ databases">
        <authorList>
            <person name="Kim H.J."/>
            <person name="Triplett B.A."/>
        </authorList>
    </citation>
    <scope>NUCLEOTIDE SEQUENCE [LARGE SCALE GENOMIC DNA]</scope>
    <source>
        <strain evidence="9 10">B29T1</strain>
    </source>
</reference>
<dbReference type="OrthoDB" id="9804792at2"/>
<protein>
    <recommendedName>
        <fullName evidence="2 7">DNA repair protein RecO</fullName>
    </recommendedName>
    <alternativeName>
        <fullName evidence="6 7">Recombination protein O</fullName>
    </alternativeName>
</protein>
<dbReference type="NCBIfam" id="TIGR00613">
    <property type="entry name" value="reco"/>
    <property type="match status" value="1"/>
</dbReference>
<dbReference type="SUPFAM" id="SSF50249">
    <property type="entry name" value="Nucleic acid-binding proteins"/>
    <property type="match status" value="1"/>
</dbReference>
<keyword evidence="3 7" id="KW-0227">DNA damage</keyword>
<comment type="function">
    <text evidence="7">Involved in DNA repair and RecF pathway recombination.</text>
</comment>
<dbReference type="AlphaFoldDB" id="A0A212QPF4"/>
<keyword evidence="4 7" id="KW-0233">DNA recombination</keyword>
<dbReference type="SUPFAM" id="SSF57863">
    <property type="entry name" value="ArfGap/RecO-like zinc finger"/>
    <property type="match status" value="1"/>
</dbReference>
<dbReference type="GO" id="GO:0006302">
    <property type="term" value="P:double-strand break repair"/>
    <property type="evidence" value="ECO:0007669"/>
    <property type="project" value="TreeGrafter"/>
</dbReference>
<organism evidence="9 10">
    <name type="scientific">Arboricoccus pini</name>
    <dbReference type="NCBI Taxonomy" id="1963835"/>
    <lineage>
        <taxon>Bacteria</taxon>
        <taxon>Pseudomonadati</taxon>
        <taxon>Pseudomonadota</taxon>
        <taxon>Alphaproteobacteria</taxon>
        <taxon>Geminicoccales</taxon>
        <taxon>Geminicoccaceae</taxon>
        <taxon>Arboricoccus</taxon>
    </lineage>
</organism>
<evidence type="ECO:0000256" key="3">
    <source>
        <dbReference type="ARBA" id="ARBA00022763"/>
    </source>
</evidence>
<gene>
    <name evidence="7" type="primary">recO</name>
    <name evidence="9" type="ORF">SAMN07250955_102173</name>
</gene>
<dbReference type="Gene3D" id="1.20.1440.120">
    <property type="entry name" value="Recombination protein O, C-terminal domain"/>
    <property type="match status" value="1"/>
</dbReference>
<proteinExistence type="inferred from homology"/>
<dbReference type="InterPro" id="IPR037278">
    <property type="entry name" value="ARFGAP/RecO"/>
</dbReference>
<evidence type="ECO:0000256" key="6">
    <source>
        <dbReference type="ARBA" id="ARBA00033409"/>
    </source>
</evidence>
<dbReference type="InterPro" id="IPR042242">
    <property type="entry name" value="RecO_C"/>
</dbReference>
<evidence type="ECO:0000256" key="4">
    <source>
        <dbReference type="ARBA" id="ARBA00023172"/>
    </source>
</evidence>
<dbReference type="Gene3D" id="2.40.50.140">
    <property type="entry name" value="Nucleic acid-binding proteins"/>
    <property type="match status" value="1"/>
</dbReference>
<evidence type="ECO:0000256" key="2">
    <source>
        <dbReference type="ARBA" id="ARBA00021310"/>
    </source>
</evidence>
<dbReference type="InterPro" id="IPR012340">
    <property type="entry name" value="NA-bd_OB-fold"/>
</dbReference>
<feature type="domain" description="DNA replication/recombination mediator RecO N-terminal" evidence="8">
    <location>
        <begin position="1"/>
        <end position="70"/>
    </location>
</feature>
<dbReference type="InterPro" id="IPR022572">
    <property type="entry name" value="DNA_rep/recomb_RecO_N"/>
</dbReference>
<dbReference type="PANTHER" id="PTHR33991">
    <property type="entry name" value="DNA REPAIR PROTEIN RECO"/>
    <property type="match status" value="1"/>
</dbReference>
<accession>A0A212QPF4</accession>
<dbReference type="InterPro" id="IPR003717">
    <property type="entry name" value="RecO"/>
</dbReference>
<keyword evidence="5 7" id="KW-0234">DNA repair</keyword>
<dbReference type="RefSeq" id="WP_088560037.1">
    <property type="nucleotide sequence ID" value="NZ_FYEH01000002.1"/>
</dbReference>
<sequence>MIEWRDEGIVLSSRRHGENDAILALMTFEHGRHMGLVRGGGGRRLGPLLQAGNRLEAVWKARIVDHLGHFALEPVRLYAAGLLDDPLRLAAAAGACAMVDEALPERDPHPRLFAALLTLLERLTGDAAWPEAYVRFELLLLAELGFGLELDVCAVTGESEGLAFVSPRTGKAVTMAAAGTYADRLLRLPSFLVLPVPADRQGIADGLRLAGFFLDRHIVGPVDKPLPLARDRFVSLWQARLDATDDAREDGA</sequence>
<evidence type="ECO:0000313" key="10">
    <source>
        <dbReference type="Proteomes" id="UP000197065"/>
    </source>
</evidence>
<comment type="similarity">
    <text evidence="1 7">Belongs to the RecO family.</text>
</comment>
<dbReference type="Proteomes" id="UP000197065">
    <property type="component" value="Unassembled WGS sequence"/>
</dbReference>
<dbReference type="EMBL" id="FYEH01000002">
    <property type="protein sequence ID" value="SNB61310.1"/>
    <property type="molecule type" value="Genomic_DNA"/>
</dbReference>
<evidence type="ECO:0000259" key="8">
    <source>
        <dbReference type="Pfam" id="PF11967"/>
    </source>
</evidence>
<dbReference type="GO" id="GO:0006310">
    <property type="term" value="P:DNA recombination"/>
    <property type="evidence" value="ECO:0007669"/>
    <property type="project" value="UniProtKB-UniRule"/>
</dbReference>
<dbReference type="Pfam" id="PF02565">
    <property type="entry name" value="RecO_C"/>
    <property type="match status" value="1"/>
</dbReference>